<feature type="region of interest" description="Disordered" evidence="1">
    <location>
        <begin position="1"/>
        <end position="29"/>
    </location>
</feature>
<accession>A0A0F9HX32</accession>
<feature type="non-terminal residue" evidence="2">
    <location>
        <position position="1"/>
    </location>
</feature>
<feature type="compositionally biased region" description="Basic and acidic residues" evidence="1">
    <location>
        <begin position="18"/>
        <end position="29"/>
    </location>
</feature>
<comment type="caution">
    <text evidence="2">The sequence shown here is derived from an EMBL/GenBank/DDBJ whole genome shotgun (WGS) entry which is preliminary data.</text>
</comment>
<evidence type="ECO:0000256" key="1">
    <source>
        <dbReference type="SAM" id="MobiDB-lite"/>
    </source>
</evidence>
<evidence type="ECO:0000313" key="2">
    <source>
        <dbReference type="EMBL" id="KKM19712.1"/>
    </source>
</evidence>
<name>A0A0F9HX32_9ZZZZ</name>
<organism evidence="2">
    <name type="scientific">marine sediment metagenome</name>
    <dbReference type="NCBI Taxonomy" id="412755"/>
    <lineage>
        <taxon>unclassified sequences</taxon>
        <taxon>metagenomes</taxon>
        <taxon>ecological metagenomes</taxon>
    </lineage>
</organism>
<gene>
    <name evidence="2" type="ORF">LCGC14_1652870</name>
</gene>
<proteinExistence type="predicted"/>
<sequence length="73" mass="8108">FPMTSSAAGVYPSQIEEATQRSREPGKVSVEFDREGDAIFTDRKHRKEYCESVGLFDKDGGIGDPMPLGNRNE</sequence>
<reference evidence="2" key="1">
    <citation type="journal article" date="2015" name="Nature">
        <title>Complex archaea that bridge the gap between prokaryotes and eukaryotes.</title>
        <authorList>
            <person name="Spang A."/>
            <person name="Saw J.H."/>
            <person name="Jorgensen S.L."/>
            <person name="Zaremba-Niedzwiedzka K."/>
            <person name="Martijn J."/>
            <person name="Lind A.E."/>
            <person name="van Eijk R."/>
            <person name="Schleper C."/>
            <person name="Guy L."/>
            <person name="Ettema T.J."/>
        </authorList>
    </citation>
    <scope>NUCLEOTIDE SEQUENCE</scope>
</reference>
<dbReference type="AlphaFoldDB" id="A0A0F9HX32"/>
<dbReference type="EMBL" id="LAZR01013925">
    <property type="protein sequence ID" value="KKM19712.1"/>
    <property type="molecule type" value="Genomic_DNA"/>
</dbReference>
<protein>
    <submittedName>
        <fullName evidence="2">Uncharacterized protein</fullName>
    </submittedName>
</protein>